<dbReference type="RefSeq" id="WP_184710293.1">
    <property type="nucleotide sequence ID" value="NZ_JACHBG010000025.1"/>
</dbReference>
<dbReference type="Proteomes" id="UP000565576">
    <property type="component" value="Unassembled WGS sequence"/>
</dbReference>
<evidence type="ECO:0000313" key="3">
    <source>
        <dbReference type="Proteomes" id="UP000565576"/>
    </source>
</evidence>
<proteinExistence type="predicted"/>
<dbReference type="EMBL" id="JACHBG010000025">
    <property type="protein sequence ID" value="MBB6488673.1"/>
    <property type="molecule type" value="Genomic_DNA"/>
</dbReference>
<organism evidence="2 3">
    <name type="scientific">Rhizobium lusitanum</name>
    <dbReference type="NCBI Taxonomy" id="293958"/>
    <lineage>
        <taxon>Bacteria</taxon>
        <taxon>Pseudomonadati</taxon>
        <taxon>Pseudomonadota</taxon>
        <taxon>Alphaproteobacteria</taxon>
        <taxon>Hyphomicrobiales</taxon>
        <taxon>Rhizobiaceae</taxon>
        <taxon>Rhizobium/Agrobacterium group</taxon>
        <taxon>Rhizobium</taxon>
    </lineage>
</organism>
<sequence length="87" mass="9013">MNVDKVIAVVSAAGIELTDRRRTISDDGWSLSFANGAELQIGDDGKINASGKGADSVLGLLDLRSSGATKSKAQRPRTGRPSHFGGS</sequence>
<evidence type="ECO:0000256" key="1">
    <source>
        <dbReference type="SAM" id="MobiDB-lite"/>
    </source>
</evidence>
<feature type="region of interest" description="Disordered" evidence="1">
    <location>
        <begin position="66"/>
        <end position="87"/>
    </location>
</feature>
<protein>
    <submittedName>
        <fullName evidence="2">Uncharacterized protein</fullName>
    </submittedName>
</protein>
<reference evidence="2 3" key="1">
    <citation type="submission" date="2020-08" db="EMBL/GenBank/DDBJ databases">
        <title>Genomic Encyclopedia of Type Strains, Phase IV (KMG-V): Genome sequencing to study the core and pangenomes of soil and plant-associated prokaryotes.</title>
        <authorList>
            <person name="Whitman W."/>
        </authorList>
    </citation>
    <scope>NUCLEOTIDE SEQUENCE [LARGE SCALE GENOMIC DNA]</scope>
    <source>
        <strain evidence="2 3">SEMIA 4060</strain>
    </source>
</reference>
<evidence type="ECO:0000313" key="2">
    <source>
        <dbReference type="EMBL" id="MBB6488673.1"/>
    </source>
</evidence>
<dbReference type="AlphaFoldDB" id="A0A7X0IWW0"/>
<gene>
    <name evidence="2" type="ORF">GGD46_005993</name>
</gene>
<comment type="caution">
    <text evidence="2">The sequence shown here is derived from an EMBL/GenBank/DDBJ whole genome shotgun (WGS) entry which is preliminary data.</text>
</comment>
<accession>A0A7X0IWW0</accession>
<name>A0A7X0IWW0_9HYPH</name>